<dbReference type="OrthoDB" id="9784896at2"/>
<dbReference type="PROSITE" id="PS00194">
    <property type="entry name" value="THIOREDOXIN_1"/>
    <property type="match status" value="1"/>
</dbReference>
<evidence type="ECO:0000256" key="6">
    <source>
        <dbReference type="ARBA" id="ARBA00023284"/>
    </source>
</evidence>
<proteinExistence type="inferred from homology"/>
<evidence type="ECO:0000313" key="11">
    <source>
        <dbReference type="EMBL" id="ACQ94611.1"/>
    </source>
</evidence>
<dbReference type="Proteomes" id="UP000009073">
    <property type="component" value="Chromosome"/>
</dbReference>
<feature type="domain" description="Thioredoxin" evidence="10">
    <location>
        <begin position="7"/>
        <end position="135"/>
    </location>
</feature>
<dbReference type="EMBL" id="CP001616">
    <property type="protein sequence ID" value="ACQ94611.1"/>
    <property type="molecule type" value="Genomic_DNA"/>
</dbReference>
<dbReference type="InterPro" id="IPR036249">
    <property type="entry name" value="Thioredoxin-like_sf"/>
</dbReference>
<dbReference type="SUPFAM" id="SSF52833">
    <property type="entry name" value="Thioredoxin-like"/>
    <property type="match status" value="1"/>
</dbReference>
<dbReference type="InterPro" id="IPR050824">
    <property type="entry name" value="Thiol_disulfide_DsbA"/>
</dbReference>
<evidence type="ECO:0000256" key="1">
    <source>
        <dbReference type="ARBA" id="ARBA00004418"/>
    </source>
</evidence>
<feature type="signal peptide" evidence="9">
    <location>
        <begin position="1"/>
        <end position="19"/>
    </location>
</feature>
<evidence type="ECO:0000259" key="10">
    <source>
        <dbReference type="PROSITE" id="PS51352"/>
    </source>
</evidence>
<dbReference type="AlphaFoldDB" id="C4LD80"/>
<dbReference type="Gene3D" id="3.40.30.10">
    <property type="entry name" value="Glutaredoxin"/>
    <property type="match status" value="1"/>
</dbReference>
<dbReference type="STRING" id="595494.Tola_3022"/>
<sequence length="202" mass="22734">MKKMFVLLAGLLIAPFLQAAPEFKENVNYEVIRQTNTPKPEVMEFFSYYCPHCYQFEPIMAELKKQLPADVAFKRTPVAFLGKEMGPELQRAYAVADLLKAEDKVTPVLFQRIQTERNPPQNRADVRALFEQAGVDGKDFDGAIDSFAVTGMVAQYDRNTGSMNIRAVPSTVVNGKYLVKTEGIKSTEEFIALVKFLLAKKD</sequence>
<dbReference type="eggNOG" id="COG1651">
    <property type="taxonomic scope" value="Bacteria"/>
</dbReference>
<accession>C4LD80</accession>
<dbReference type="PIRSF" id="PIRSF001488">
    <property type="entry name" value="Tdi_protein"/>
    <property type="match status" value="1"/>
</dbReference>
<comment type="similarity">
    <text evidence="2">Belongs to the thioredoxin family. DsbA subfamily.</text>
</comment>
<dbReference type="InterPro" id="IPR017937">
    <property type="entry name" value="Thioredoxin_CS"/>
</dbReference>
<evidence type="ECO:0000256" key="4">
    <source>
        <dbReference type="ARBA" id="ARBA00022764"/>
    </source>
</evidence>
<reference evidence="11 12" key="2">
    <citation type="journal article" date="2011" name="Stand. Genomic Sci.">
        <title>Complete genome sequence of Tolumonas auensis type strain (TA 4).</title>
        <authorList>
            <person name="Chertkov O."/>
            <person name="Copeland A."/>
            <person name="Lucas S."/>
            <person name="Lapidus A."/>
            <person name="Berry K.W."/>
            <person name="Detter J.C."/>
            <person name="Del Rio T.G."/>
            <person name="Hammon N."/>
            <person name="Dalin E."/>
            <person name="Tice H."/>
            <person name="Pitluck S."/>
            <person name="Richardson P."/>
            <person name="Bruce D."/>
            <person name="Goodwin L."/>
            <person name="Han C."/>
            <person name="Tapia R."/>
            <person name="Saunders E."/>
            <person name="Schmutz J."/>
            <person name="Brettin T."/>
            <person name="Larimer F."/>
            <person name="Land M."/>
            <person name="Hauser L."/>
            <person name="Spring S."/>
            <person name="Rohde M."/>
            <person name="Kyrpides N.C."/>
            <person name="Ivanova N."/>
            <person name="Goker M."/>
            <person name="Beller H.R."/>
            <person name="Klenk H.P."/>
            <person name="Woyke T."/>
        </authorList>
    </citation>
    <scope>NUCLEOTIDE SEQUENCE [LARGE SCALE GENOMIC DNA]</scope>
    <source>
        <strain evidence="12">DSM 9187 / TA4</strain>
    </source>
</reference>
<comment type="subcellular location">
    <subcellularLocation>
        <location evidence="1 7">Periplasm</location>
    </subcellularLocation>
</comment>
<evidence type="ECO:0000256" key="3">
    <source>
        <dbReference type="ARBA" id="ARBA00022729"/>
    </source>
</evidence>
<feature type="disulfide bond" description="Redox-active" evidence="8">
    <location>
        <begin position="50"/>
        <end position="53"/>
    </location>
</feature>
<evidence type="ECO:0000256" key="8">
    <source>
        <dbReference type="PIRSR" id="PIRSR001488-1"/>
    </source>
</evidence>
<dbReference type="PROSITE" id="PS51352">
    <property type="entry name" value="THIOREDOXIN_2"/>
    <property type="match status" value="1"/>
</dbReference>
<evidence type="ECO:0000256" key="5">
    <source>
        <dbReference type="ARBA" id="ARBA00023157"/>
    </source>
</evidence>
<evidence type="ECO:0000256" key="2">
    <source>
        <dbReference type="ARBA" id="ARBA00005791"/>
    </source>
</evidence>
<keyword evidence="12" id="KW-1185">Reference proteome</keyword>
<keyword evidence="5 7" id="KW-1015">Disulfide bond</keyword>
<gene>
    <name evidence="11" type="ordered locus">Tola_3022</name>
</gene>
<organism evidence="11 12">
    <name type="scientific">Tolumonas auensis (strain DSM 9187 / NBRC 110442 / TA 4)</name>
    <dbReference type="NCBI Taxonomy" id="595494"/>
    <lineage>
        <taxon>Bacteria</taxon>
        <taxon>Pseudomonadati</taxon>
        <taxon>Pseudomonadota</taxon>
        <taxon>Gammaproteobacteria</taxon>
        <taxon>Aeromonadales</taxon>
        <taxon>Aeromonadaceae</taxon>
        <taxon>Tolumonas</taxon>
    </lineage>
</organism>
<dbReference type="PANTHER" id="PTHR35891:SF2">
    <property type="entry name" value="THIOL:DISULFIDE INTERCHANGE PROTEIN DSBA"/>
    <property type="match status" value="1"/>
</dbReference>
<feature type="chain" id="PRO_5002938975" description="Thiol:disulfide interchange protein" evidence="9">
    <location>
        <begin position="20"/>
        <end position="202"/>
    </location>
</feature>
<dbReference type="Pfam" id="PF01323">
    <property type="entry name" value="DSBA"/>
    <property type="match status" value="1"/>
</dbReference>
<dbReference type="InterPro" id="IPR013766">
    <property type="entry name" value="Thioredoxin_domain"/>
</dbReference>
<keyword evidence="4 7" id="KW-0574">Periplasm</keyword>
<dbReference type="KEGG" id="tau:Tola_3022"/>
<dbReference type="GO" id="GO:0015036">
    <property type="term" value="F:disulfide oxidoreductase activity"/>
    <property type="evidence" value="ECO:0007669"/>
    <property type="project" value="UniProtKB-ARBA"/>
</dbReference>
<dbReference type="GO" id="GO:0042597">
    <property type="term" value="C:periplasmic space"/>
    <property type="evidence" value="ECO:0007669"/>
    <property type="project" value="UniProtKB-SubCell"/>
</dbReference>
<evidence type="ECO:0000256" key="7">
    <source>
        <dbReference type="PIRNR" id="PIRNR001488"/>
    </source>
</evidence>
<dbReference type="HOGENOM" id="CLU_088255_3_0_6"/>
<dbReference type="CDD" id="cd03019">
    <property type="entry name" value="DsbA_DsbA"/>
    <property type="match status" value="1"/>
</dbReference>
<name>C4LD80_TOLAT</name>
<protein>
    <recommendedName>
        <fullName evidence="7">Thiol:disulfide interchange protein</fullName>
    </recommendedName>
</protein>
<keyword evidence="3 9" id="KW-0732">Signal</keyword>
<dbReference type="RefSeq" id="WP_015880060.1">
    <property type="nucleotide sequence ID" value="NC_012691.1"/>
</dbReference>
<evidence type="ECO:0000313" key="12">
    <source>
        <dbReference type="Proteomes" id="UP000009073"/>
    </source>
</evidence>
<reference evidence="12" key="1">
    <citation type="submission" date="2009-05" db="EMBL/GenBank/DDBJ databases">
        <title>Complete sequence of Tolumonas auensis DSM 9187.</title>
        <authorList>
            <consortium name="US DOE Joint Genome Institute"/>
            <person name="Lucas S."/>
            <person name="Copeland A."/>
            <person name="Lapidus A."/>
            <person name="Glavina del Rio T."/>
            <person name="Tice H."/>
            <person name="Bruce D."/>
            <person name="Goodwin L."/>
            <person name="Pitluck S."/>
            <person name="Chertkov O."/>
            <person name="Brettin T."/>
            <person name="Detter J.C."/>
            <person name="Han C."/>
            <person name="Larimer F."/>
            <person name="Land M."/>
            <person name="Hauser L."/>
            <person name="Kyrpides N."/>
            <person name="Mikhailova N."/>
            <person name="Spring S."/>
            <person name="Beller H."/>
        </authorList>
    </citation>
    <scope>NUCLEOTIDE SEQUENCE [LARGE SCALE GENOMIC DNA]</scope>
    <source>
        <strain evidence="12">DSM 9187 / TA4</strain>
    </source>
</reference>
<dbReference type="InterPro" id="IPR001853">
    <property type="entry name" value="DSBA-like_thioredoxin_dom"/>
</dbReference>
<dbReference type="PANTHER" id="PTHR35891">
    <property type="entry name" value="THIOL:DISULFIDE INTERCHANGE PROTEIN DSBA"/>
    <property type="match status" value="1"/>
</dbReference>
<dbReference type="InterPro" id="IPR023205">
    <property type="entry name" value="DsbA/DsbL"/>
</dbReference>
<evidence type="ECO:0000256" key="9">
    <source>
        <dbReference type="SAM" id="SignalP"/>
    </source>
</evidence>
<keyword evidence="6" id="KW-0676">Redox-active center</keyword>